<sequence length="66" mass="7401">MRMGFLPRIGRGRGTSALPSDFSLAWAMKAAARGKFCKYYSGHHKAFLIDDDYDDSSSLKRRSKAV</sequence>
<evidence type="ECO:0000313" key="1">
    <source>
        <dbReference type="EMBL" id="CBX92737.1"/>
    </source>
</evidence>
<organism evidence="2">
    <name type="scientific">Leptosphaeria maculans (strain JN3 / isolate v23.1.3 / race Av1-4-5-6-7-8)</name>
    <name type="common">Blackleg fungus</name>
    <name type="synonym">Phoma lingam</name>
    <dbReference type="NCBI Taxonomy" id="985895"/>
    <lineage>
        <taxon>Eukaryota</taxon>
        <taxon>Fungi</taxon>
        <taxon>Dikarya</taxon>
        <taxon>Ascomycota</taxon>
        <taxon>Pezizomycotina</taxon>
        <taxon>Dothideomycetes</taxon>
        <taxon>Pleosporomycetidae</taxon>
        <taxon>Pleosporales</taxon>
        <taxon>Pleosporineae</taxon>
        <taxon>Leptosphaeriaceae</taxon>
        <taxon>Plenodomus</taxon>
        <taxon>Plenodomus lingam/Leptosphaeria maculans species complex</taxon>
    </lineage>
</organism>
<dbReference type="Proteomes" id="UP000002668">
    <property type="component" value="Genome"/>
</dbReference>
<keyword evidence="2" id="KW-1185">Reference proteome</keyword>
<reference evidence="2" key="1">
    <citation type="journal article" date="2011" name="Nat. Commun.">
        <title>Effector diversification within compartments of the Leptosphaeria maculans genome affected by Repeat-Induced Point mutations.</title>
        <authorList>
            <person name="Rouxel T."/>
            <person name="Grandaubert J."/>
            <person name="Hane J.K."/>
            <person name="Hoede C."/>
            <person name="van de Wouw A.P."/>
            <person name="Couloux A."/>
            <person name="Dominguez V."/>
            <person name="Anthouard V."/>
            <person name="Bally P."/>
            <person name="Bourras S."/>
            <person name="Cozijnsen A.J."/>
            <person name="Ciuffetti L.M."/>
            <person name="Degrave A."/>
            <person name="Dilmaghani A."/>
            <person name="Duret L."/>
            <person name="Fudal I."/>
            <person name="Goodwin S.B."/>
            <person name="Gout L."/>
            <person name="Glaser N."/>
            <person name="Linglin J."/>
            <person name="Kema G.H.J."/>
            <person name="Lapalu N."/>
            <person name="Lawrence C.B."/>
            <person name="May K."/>
            <person name="Meyer M."/>
            <person name="Ollivier B."/>
            <person name="Poulain J."/>
            <person name="Schoch C.L."/>
            <person name="Simon A."/>
            <person name="Spatafora J.W."/>
            <person name="Stachowiak A."/>
            <person name="Turgeon B.G."/>
            <person name="Tyler B.M."/>
            <person name="Vincent D."/>
            <person name="Weissenbach J."/>
            <person name="Amselem J."/>
            <person name="Quesneville H."/>
            <person name="Oliver R.P."/>
            <person name="Wincker P."/>
            <person name="Balesdent M.-H."/>
            <person name="Howlett B.J."/>
        </authorList>
    </citation>
    <scope>NUCLEOTIDE SEQUENCE [LARGE SCALE GENOMIC DNA]</scope>
    <source>
        <strain evidence="2">JN3 / isolate v23.1.3 / race Av1-4-5-6-7-8</strain>
    </source>
</reference>
<proteinExistence type="predicted"/>
<gene>
    <name evidence="1" type="ORF">LEMA_uP054430.1</name>
</gene>
<dbReference type="InParanoid" id="E4ZLQ7"/>
<dbReference type="EMBL" id="FP929094">
    <property type="protein sequence ID" value="CBX92737.1"/>
    <property type="molecule type" value="Genomic_DNA"/>
</dbReference>
<dbReference type="HOGENOM" id="CLU_2831631_0_0_1"/>
<dbReference type="AlphaFoldDB" id="E4ZLQ7"/>
<dbReference type="VEuPathDB" id="FungiDB:LEMA_uP054430.1"/>
<accession>E4ZLQ7</accession>
<evidence type="ECO:0000313" key="2">
    <source>
        <dbReference type="Proteomes" id="UP000002668"/>
    </source>
</evidence>
<protein>
    <submittedName>
        <fullName evidence="1">Predicted protein</fullName>
    </submittedName>
</protein>
<name>E4ZLQ7_LEPMJ</name>